<name>X1K4J2_9ZZZZ</name>
<reference evidence="1" key="1">
    <citation type="journal article" date="2014" name="Front. Microbiol.">
        <title>High frequency of phylogenetically diverse reductive dehalogenase-homologous genes in deep subseafloor sedimentary metagenomes.</title>
        <authorList>
            <person name="Kawai M."/>
            <person name="Futagami T."/>
            <person name="Toyoda A."/>
            <person name="Takaki Y."/>
            <person name="Nishi S."/>
            <person name="Hori S."/>
            <person name="Arai W."/>
            <person name="Tsubouchi T."/>
            <person name="Morono Y."/>
            <person name="Uchiyama I."/>
            <person name="Ito T."/>
            <person name="Fujiyama A."/>
            <person name="Inagaki F."/>
            <person name="Takami H."/>
        </authorList>
    </citation>
    <scope>NUCLEOTIDE SEQUENCE</scope>
    <source>
        <strain evidence="1">Expedition CK06-06</strain>
    </source>
</reference>
<dbReference type="EMBL" id="BARU01040170">
    <property type="protein sequence ID" value="GAH88560.1"/>
    <property type="molecule type" value="Genomic_DNA"/>
</dbReference>
<proteinExistence type="predicted"/>
<gene>
    <name evidence="1" type="ORF">S03H2_62147</name>
</gene>
<accession>X1K4J2</accession>
<comment type="caution">
    <text evidence="1">The sequence shown here is derived from an EMBL/GenBank/DDBJ whole genome shotgun (WGS) entry which is preliminary data.</text>
</comment>
<evidence type="ECO:0000313" key="1">
    <source>
        <dbReference type="EMBL" id="GAH88560.1"/>
    </source>
</evidence>
<dbReference type="Gene3D" id="3.40.50.1820">
    <property type="entry name" value="alpha/beta hydrolase"/>
    <property type="match status" value="1"/>
</dbReference>
<organism evidence="1">
    <name type="scientific">marine sediment metagenome</name>
    <dbReference type="NCBI Taxonomy" id="412755"/>
    <lineage>
        <taxon>unclassified sequences</taxon>
        <taxon>metagenomes</taxon>
        <taxon>ecological metagenomes</taxon>
    </lineage>
</organism>
<dbReference type="SUPFAM" id="SSF53474">
    <property type="entry name" value="alpha/beta-Hydrolases"/>
    <property type="match status" value="1"/>
</dbReference>
<dbReference type="AlphaFoldDB" id="X1K4J2"/>
<feature type="non-terminal residue" evidence="1">
    <location>
        <position position="1"/>
    </location>
</feature>
<evidence type="ECO:0008006" key="2">
    <source>
        <dbReference type="Google" id="ProtNLM"/>
    </source>
</evidence>
<dbReference type="InterPro" id="IPR029058">
    <property type="entry name" value="AB_hydrolase_fold"/>
</dbReference>
<sequence length="172" mass="19514">LTLPLTFPTKFKQLIIMNTILGTGDFEISQGFRSFRDWVSQTLDMNVGSLMLRSTPILTQDDIVAYDAPFLDIKYKAGVRRFPQLVPTSYNAPGAEISRKARNWFQDKWNGESFMAVGMQDPVLGLPMMEILRGMIPRCPKPMEIKDAGHFVQEWGDIIAKKALEAFKLGRN</sequence>
<protein>
    <recommendedName>
        <fullName evidence="2">Haloalkane dehalogenase</fullName>
    </recommendedName>
</protein>